<gene>
    <name evidence="1" type="ORF">IX39_10400</name>
</gene>
<dbReference type="STRING" id="236814.IX39_10400"/>
<reference evidence="1 2" key="1">
    <citation type="submission" date="2014-07" db="EMBL/GenBank/DDBJ databases">
        <title>Genome of Chryseobacterium formosense LMG 24722.</title>
        <authorList>
            <person name="Pipes S.E."/>
            <person name="Stropko S.J."/>
            <person name="Newman J.D."/>
        </authorList>
    </citation>
    <scope>NUCLEOTIDE SEQUENCE [LARGE SCALE GENOMIC DNA]</scope>
    <source>
        <strain evidence="1 2">LMG 24722</strain>
    </source>
</reference>
<dbReference type="OrthoDB" id="1234081at2"/>
<sequence length="276" mass="31301">MKRNLIMFFTVLSFFLNAQLIKTKRGIVSLDGIHVAKISNKSGQYTFMDLKETPIFTMEFVDKSVVDSVRDSYVKLNRVYNRDKILDMDYISPSAFSGDEKSAVYTCIKGLKIIDERGINIKNLDELFKNMPKRKLDTKTKEAYTTRTKIDKLNITVNNVGEILSNGVPVGYFTNLPVSFGADDTISDKSFIDIEIYDAKSKLVGRYSTTTKRITTAGGKVFTLYREMSGRASILKFPTYKALAERMAILDPNFIKIREKVEVGEVVKDGVEKDKK</sequence>
<dbReference type="RefSeq" id="WP_034675986.1">
    <property type="nucleotide sequence ID" value="NZ_FPAP01000001.1"/>
</dbReference>
<protein>
    <submittedName>
        <fullName evidence="1">Uncharacterized protein</fullName>
    </submittedName>
</protein>
<evidence type="ECO:0000313" key="2">
    <source>
        <dbReference type="Proteomes" id="UP000028713"/>
    </source>
</evidence>
<dbReference type="EMBL" id="JPRP01000001">
    <property type="protein sequence ID" value="KFF01004.1"/>
    <property type="molecule type" value="Genomic_DNA"/>
</dbReference>
<organism evidence="1 2">
    <name type="scientific">Chryseobacterium formosense</name>
    <dbReference type="NCBI Taxonomy" id="236814"/>
    <lineage>
        <taxon>Bacteria</taxon>
        <taxon>Pseudomonadati</taxon>
        <taxon>Bacteroidota</taxon>
        <taxon>Flavobacteriia</taxon>
        <taxon>Flavobacteriales</taxon>
        <taxon>Weeksellaceae</taxon>
        <taxon>Chryseobacterium group</taxon>
        <taxon>Chryseobacterium</taxon>
    </lineage>
</organism>
<comment type="caution">
    <text evidence="1">The sequence shown here is derived from an EMBL/GenBank/DDBJ whole genome shotgun (WGS) entry which is preliminary data.</text>
</comment>
<dbReference type="eggNOG" id="ENOG502ZZUK">
    <property type="taxonomic scope" value="Bacteria"/>
</dbReference>
<dbReference type="Proteomes" id="UP000028713">
    <property type="component" value="Unassembled WGS sequence"/>
</dbReference>
<keyword evidence="2" id="KW-1185">Reference proteome</keyword>
<accession>A0A085Z990</accession>
<evidence type="ECO:0000313" key="1">
    <source>
        <dbReference type="EMBL" id="KFF01004.1"/>
    </source>
</evidence>
<dbReference type="AlphaFoldDB" id="A0A085Z990"/>
<name>A0A085Z990_9FLAO</name>
<proteinExistence type="predicted"/>